<dbReference type="AlphaFoldDB" id="A0A1W2TKB4"/>
<name>A0A1W2TKB4_ROSNE</name>
<evidence type="ECO:0000313" key="2">
    <source>
        <dbReference type="Proteomes" id="UP000054516"/>
    </source>
</evidence>
<keyword evidence="2" id="KW-1185">Reference proteome</keyword>
<reference evidence="1" key="1">
    <citation type="submission" date="2016-03" db="EMBL/GenBank/DDBJ databases">
        <title>Draft genome sequence of Rosellinia necatrix.</title>
        <authorList>
            <person name="Kanematsu S."/>
        </authorList>
    </citation>
    <scope>NUCLEOTIDE SEQUENCE [LARGE SCALE GENOMIC DNA]</scope>
    <source>
        <strain evidence="1">W97</strain>
    </source>
</reference>
<accession>A0A1W2TKB4</accession>
<organism evidence="1">
    <name type="scientific">Rosellinia necatrix</name>
    <name type="common">White root-rot fungus</name>
    <dbReference type="NCBI Taxonomy" id="77044"/>
    <lineage>
        <taxon>Eukaryota</taxon>
        <taxon>Fungi</taxon>
        <taxon>Dikarya</taxon>
        <taxon>Ascomycota</taxon>
        <taxon>Pezizomycotina</taxon>
        <taxon>Sordariomycetes</taxon>
        <taxon>Xylariomycetidae</taxon>
        <taxon>Xylariales</taxon>
        <taxon>Xylariaceae</taxon>
        <taxon>Rosellinia</taxon>
    </lineage>
</organism>
<dbReference type="EMBL" id="DF977478">
    <property type="protein sequence ID" value="GAP88692.1"/>
    <property type="molecule type" value="Genomic_DNA"/>
</dbReference>
<gene>
    <name evidence="1" type="ORF">SAMD00023353_3300080</name>
</gene>
<proteinExistence type="predicted"/>
<protein>
    <submittedName>
        <fullName evidence="1">Putative major facilitator superfamily MFS-1</fullName>
    </submittedName>
</protein>
<dbReference type="STRING" id="77044.A0A1W2TKB4"/>
<evidence type="ECO:0000313" key="1">
    <source>
        <dbReference type="EMBL" id="GAP88692.1"/>
    </source>
</evidence>
<dbReference type="Proteomes" id="UP000054516">
    <property type="component" value="Unassembled WGS sequence"/>
</dbReference>
<dbReference type="OrthoDB" id="4500473at2759"/>
<sequence>MFKTYVVAPNFSIPPAPEVQGSAAITPQGQLQLGDILNRPFGAKLIAINRYDRTPIDGDYLEDVDMKGEVEQNSQNLFSGRLGVWASLLANLGIGLDVDLNIHSLSNSADVIKIKSLETRSFDVRDDYVKKVLMSQSVADYISEFKSSAQGAKEVPLYMVSGLKVAKGASSKFTELSKAGANIGASGSTGNADAKLLEVLWKRYRRVSFETSTDFVLAFQLTHIRYNIATEKTAWDVSLEKVTLADGTAMPPGISVKYAGMNQDFSGARKPYQEIFHSGDDTELLLIPDLE</sequence>